<feature type="signal peptide" evidence="1">
    <location>
        <begin position="1"/>
        <end position="16"/>
    </location>
</feature>
<protein>
    <recommendedName>
        <fullName evidence="4">UrcA family protein</fullName>
    </recommendedName>
</protein>
<feature type="chain" id="PRO_5030811053" description="UrcA family protein" evidence="1">
    <location>
        <begin position="17"/>
        <end position="107"/>
    </location>
</feature>
<proteinExistence type="predicted"/>
<evidence type="ECO:0000313" key="3">
    <source>
        <dbReference type="Proteomes" id="UP000549617"/>
    </source>
</evidence>
<evidence type="ECO:0008006" key="4">
    <source>
        <dbReference type="Google" id="ProtNLM"/>
    </source>
</evidence>
<dbReference type="EMBL" id="JACIJC010000002">
    <property type="protein sequence ID" value="MBB5685393.1"/>
    <property type="molecule type" value="Genomic_DNA"/>
</dbReference>
<reference evidence="2 3" key="1">
    <citation type="submission" date="2020-08" db="EMBL/GenBank/DDBJ databases">
        <title>Genomic Encyclopedia of Type Strains, Phase IV (KMG-IV): sequencing the most valuable type-strain genomes for metagenomic binning, comparative biology and taxonomic classification.</title>
        <authorList>
            <person name="Goeker M."/>
        </authorList>
    </citation>
    <scope>NUCLEOTIDE SEQUENCE [LARGE SCALE GENOMIC DNA]</scope>
    <source>
        <strain evidence="2 3">DSM 25079</strain>
    </source>
</reference>
<dbReference type="RefSeq" id="WP_184016695.1">
    <property type="nucleotide sequence ID" value="NZ_JACIJC010000002.1"/>
</dbReference>
<organism evidence="2 3">
    <name type="scientific">Sphingobium boeckii</name>
    <dbReference type="NCBI Taxonomy" id="1082345"/>
    <lineage>
        <taxon>Bacteria</taxon>
        <taxon>Pseudomonadati</taxon>
        <taxon>Pseudomonadota</taxon>
        <taxon>Alphaproteobacteria</taxon>
        <taxon>Sphingomonadales</taxon>
        <taxon>Sphingomonadaceae</taxon>
        <taxon>Sphingobium</taxon>
    </lineage>
</organism>
<dbReference type="AlphaFoldDB" id="A0A7W9AGZ2"/>
<name>A0A7W9AGZ2_9SPHN</name>
<comment type="caution">
    <text evidence="2">The sequence shown here is derived from an EMBL/GenBank/DDBJ whole genome shotgun (WGS) entry which is preliminary data.</text>
</comment>
<dbReference type="Proteomes" id="UP000549617">
    <property type="component" value="Unassembled WGS sequence"/>
</dbReference>
<keyword evidence="3" id="KW-1185">Reference proteome</keyword>
<accession>A0A7W9AGZ2</accession>
<evidence type="ECO:0000256" key="1">
    <source>
        <dbReference type="SAM" id="SignalP"/>
    </source>
</evidence>
<gene>
    <name evidence="2" type="ORF">FHS49_001401</name>
</gene>
<keyword evidence="1" id="KW-0732">Signal</keyword>
<evidence type="ECO:0000313" key="2">
    <source>
        <dbReference type="EMBL" id="MBB5685393.1"/>
    </source>
</evidence>
<sequence>MTFLAMALLGANPVLIAPMPSINADRIATLDTAESGTITIAMHQTGFTAPNRADTARCTWSSALPTGGAANGWRAGGCAEMTSAIKADAAKQVRLAALANGASRPMN</sequence>